<evidence type="ECO:0000313" key="2">
    <source>
        <dbReference type="Proteomes" id="UP000243719"/>
    </source>
</evidence>
<evidence type="ECO:0000313" key="1">
    <source>
        <dbReference type="EMBL" id="SDV49783.1"/>
    </source>
</evidence>
<dbReference type="AlphaFoldDB" id="A0A1H2PS54"/>
<sequence>MIRTLLSALRYLAIALAAFCFIVVVCTVRSEYDDVRVRVRAPATERAA</sequence>
<proteinExistence type="predicted"/>
<organism evidence="1 2">
    <name type="scientific">Chitinasiproducens palmae</name>
    <dbReference type="NCBI Taxonomy" id="1770053"/>
    <lineage>
        <taxon>Bacteria</taxon>
        <taxon>Pseudomonadati</taxon>
        <taxon>Pseudomonadota</taxon>
        <taxon>Betaproteobacteria</taxon>
        <taxon>Burkholderiales</taxon>
        <taxon>Burkholderiaceae</taxon>
        <taxon>Chitinasiproducens</taxon>
    </lineage>
</organism>
<name>A0A1H2PS54_9BURK</name>
<dbReference type="Proteomes" id="UP000243719">
    <property type="component" value="Unassembled WGS sequence"/>
</dbReference>
<dbReference type="STRING" id="1770053.SAMN05216551_109131"/>
<protein>
    <submittedName>
        <fullName evidence="1">Uncharacterized protein</fullName>
    </submittedName>
</protein>
<dbReference type="RefSeq" id="WP_170845165.1">
    <property type="nucleotide sequence ID" value="NZ_FNLO01000009.1"/>
</dbReference>
<reference evidence="2" key="1">
    <citation type="submission" date="2016-09" db="EMBL/GenBank/DDBJ databases">
        <authorList>
            <person name="Varghese N."/>
            <person name="Submissions S."/>
        </authorList>
    </citation>
    <scope>NUCLEOTIDE SEQUENCE [LARGE SCALE GENOMIC DNA]</scope>
    <source>
        <strain evidence="2">JS23</strain>
    </source>
</reference>
<dbReference type="EMBL" id="FNLO01000009">
    <property type="protein sequence ID" value="SDV49783.1"/>
    <property type="molecule type" value="Genomic_DNA"/>
</dbReference>
<keyword evidence="2" id="KW-1185">Reference proteome</keyword>
<gene>
    <name evidence="1" type="ORF">SAMN05216551_109131</name>
</gene>
<accession>A0A1H2PS54</accession>